<sequence length="808" mass="94206">MFKYEGDDKTKPTDMRFLDFQIVRVASPVIDLSYFLYCCADKQVLKDFDFILQAYHSSLTDFLTELGCDAEAVFPFKKLKEHWKQYGKYGLIISLFLLKISLCDSNEAPDLMETAEKGEDFTESFKLKIQNEDVYNERIKNVYLHFAEKFFKPSEALRESTVIQDIFLNEIYVYDKIFPLFQKFQTDKGVDDSFQSVPRCYGTFTSKSREVVILENLKSKGYELWTYKKPLTRNHINLVVKEYGKLHAISVALKEQQPEQFQKVIDGYVDIWTKFVETSDISSVFEKLVKEIYDLLKSEMSEQDSQKWLSFQRQVRFVMTDLAQNVDGLKVVTHGDCWNNNFMYQHTNDNKDLVSKVAILDWQNSKYSSPVFDLSYFLFSCISDEDIDDMDTILEDYYKSFTGFLKRLGSNFGNEYSLERFLEEWRKYSKNGILQALLPLKLSFSEEDDIPDIAKTVESGQDVAKAFLVDIKNKTGFKNRKSGYALWEKRTPMTRKHITMVVEAYGKFHAISVAMKDQKPEKFQQLLDSLEKFEANHPHIQHLFRRTLEEVYDLLKDELNEDILQKWKNLKDNLESDTHKVKENFSGLQVITHGDCWNNNFMFYVDDETNLPTKVSILDWQLSKLSSPIYDLSYFLFACISEDDLKDFDAVLQTYYESFSNHLRKMGSDPEALKHINMVVEAYGKFHAISVAMKDQEPEKYQQLIDSFKTFSENGINVKRLFGKTLEEVYNLLKGELNEDILDKWGNFKGNLESGLEEVRENFSGLQVITHGDCWNNNFMFHIDVRCVVPEPDLARGNQGESPGASTN</sequence>
<dbReference type="PANTHER" id="PTHR11012">
    <property type="entry name" value="PROTEIN KINASE-LIKE DOMAIN-CONTAINING"/>
    <property type="match status" value="1"/>
</dbReference>
<organism evidence="2 3">
    <name type="scientific">Tenebrio molitor</name>
    <name type="common">Yellow mealworm beetle</name>
    <dbReference type="NCBI Taxonomy" id="7067"/>
    <lineage>
        <taxon>Eukaryota</taxon>
        <taxon>Metazoa</taxon>
        <taxon>Ecdysozoa</taxon>
        <taxon>Arthropoda</taxon>
        <taxon>Hexapoda</taxon>
        <taxon>Insecta</taxon>
        <taxon>Pterygota</taxon>
        <taxon>Neoptera</taxon>
        <taxon>Endopterygota</taxon>
        <taxon>Coleoptera</taxon>
        <taxon>Polyphaga</taxon>
        <taxon>Cucujiformia</taxon>
        <taxon>Tenebrionidae</taxon>
        <taxon>Tenebrio</taxon>
    </lineage>
</organism>
<protein>
    <recommendedName>
        <fullName evidence="1">CHK kinase-like domain-containing protein</fullName>
    </recommendedName>
</protein>
<dbReference type="SUPFAM" id="SSF56112">
    <property type="entry name" value="Protein kinase-like (PK-like)"/>
    <property type="match status" value="2"/>
</dbReference>
<evidence type="ECO:0000313" key="3">
    <source>
        <dbReference type="Proteomes" id="UP000719412"/>
    </source>
</evidence>
<dbReference type="PANTHER" id="PTHR11012:SF30">
    <property type="entry name" value="PROTEIN KINASE-LIKE DOMAIN-CONTAINING"/>
    <property type="match status" value="1"/>
</dbReference>
<dbReference type="AlphaFoldDB" id="A0A8J6LFR9"/>
<reference evidence="2" key="1">
    <citation type="journal article" date="2020" name="J Insects Food Feed">
        <title>The yellow mealworm (Tenebrio molitor) genome: a resource for the emerging insects as food and feed industry.</title>
        <authorList>
            <person name="Eriksson T."/>
            <person name="Andere A."/>
            <person name="Kelstrup H."/>
            <person name="Emery V."/>
            <person name="Picard C."/>
        </authorList>
    </citation>
    <scope>NUCLEOTIDE SEQUENCE</scope>
    <source>
        <strain evidence="2">Stoneville</strain>
        <tissue evidence="2">Whole head</tissue>
    </source>
</reference>
<dbReference type="InterPro" id="IPR004119">
    <property type="entry name" value="EcKL"/>
</dbReference>
<dbReference type="EMBL" id="JABDTM020009340">
    <property type="protein sequence ID" value="KAH0821124.1"/>
    <property type="molecule type" value="Genomic_DNA"/>
</dbReference>
<dbReference type="InterPro" id="IPR011009">
    <property type="entry name" value="Kinase-like_dom_sf"/>
</dbReference>
<proteinExistence type="predicted"/>
<dbReference type="SMART" id="SM00587">
    <property type="entry name" value="CHK"/>
    <property type="match status" value="2"/>
</dbReference>
<dbReference type="Pfam" id="PF02958">
    <property type="entry name" value="EcKL"/>
    <property type="match status" value="4"/>
</dbReference>
<evidence type="ECO:0000259" key="1">
    <source>
        <dbReference type="SMART" id="SM00587"/>
    </source>
</evidence>
<evidence type="ECO:0000313" key="2">
    <source>
        <dbReference type="EMBL" id="KAH0821124.1"/>
    </source>
</evidence>
<name>A0A8J6LFR9_TENMO</name>
<comment type="caution">
    <text evidence="2">The sequence shown here is derived from an EMBL/GenBank/DDBJ whole genome shotgun (WGS) entry which is preliminary data.</text>
</comment>
<reference evidence="2" key="2">
    <citation type="submission" date="2021-08" db="EMBL/GenBank/DDBJ databases">
        <authorList>
            <person name="Eriksson T."/>
        </authorList>
    </citation>
    <scope>NUCLEOTIDE SEQUENCE</scope>
    <source>
        <strain evidence="2">Stoneville</strain>
        <tissue evidence="2">Whole head</tissue>
    </source>
</reference>
<gene>
    <name evidence="2" type="ORF">GEV33_001667</name>
</gene>
<dbReference type="Proteomes" id="UP000719412">
    <property type="component" value="Unassembled WGS sequence"/>
</dbReference>
<dbReference type="InterPro" id="IPR015897">
    <property type="entry name" value="CHK_kinase-like"/>
</dbReference>
<feature type="domain" description="CHK kinase-like" evidence="1">
    <location>
        <begin position="480"/>
        <end position="665"/>
    </location>
</feature>
<accession>A0A8J6LFR9</accession>
<dbReference type="Gene3D" id="3.90.1200.10">
    <property type="match status" value="2"/>
</dbReference>
<feature type="domain" description="CHK kinase-like" evidence="1">
    <location>
        <begin position="212"/>
        <end position="407"/>
    </location>
</feature>
<keyword evidence="3" id="KW-1185">Reference proteome</keyword>